<dbReference type="InterPro" id="IPR013087">
    <property type="entry name" value="Znf_C2H2_type"/>
</dbReference>
<evidence type="ECO:0000256" key="12">
    <source>
        <dbReference type="ARBA" id="ARBA00023163"/>
    </source>
</evidence>
<evidence type="ECO:0000256" key="9">
    <source>
        <dbReference type="ARBA" id="ARBA00022843"/>
    </source>
</evidence>
<evidence type="ECO:0000256" key="4">
    <source>
        <dbReference type="ARBA" id="ARBA00022553"/>
    </source>
</evidence>
<evidence type="ECO:0000259" key="18">
    <source>
        <dbReference type="PROSITE" id="PS50157"/>
    </source>
</evidence>
<protein>
    <recommendedName>
        <fullName evidence="14">Zinc finger and BTB domain-containing protein 5</fullName>
    </recommendedName>
</protein>
<evidence type="ECO:0000256" key="14">
    <source>
        <dbReference type="ARBA" id="ARBA00074850"/>
    </source>
</evidence>
<evidence type="ECO:0000313" key="19">
    <source>
        <dbReference type="Ensembl" id="ENSDNVP00000025793.1"/>
    </source>
</evidence>
<feature type="region of interest" description="Disordered" evidence="16">
    <location>
        <begin position="70"/>
        <end position="101"/>
    </location>
</feature>
<feature type="domain" description="BTB" evidence="17">
    <location>
        <begin position="246"/>
        <end position="315"/>
    </location>
</feature>
<feature type="domain" description="C2H2-type" evidence="18">
    <location>
        <begin position="859"/>
        <end position="891"/>
    </location>
</feature>
<reference evidence="19" key="1">
    <citation type="submission" date="2025-08" db="UniProtKB">
        <authorList>
            <consortium name="Ensembl"/>
        </authorList>
    </citation>
    <scope>IDENTIFICATION</scope>
</reference>
<evidence type="ECO:0000256" key="6">
    <source>
        <dbReference type="ARBA" id="ARBA00022737"/>
    </source>
</evidence>
<feature type="domain" description="C2H2-type" evidence="18">
    <location>
        <begin position="831"/>
        <end position="858"/>
    </location>
</feature>
<dbReference type="PANTHER" id="PTHR46105:SF5">
    <property type="entry name" value="ZINC FINGER AND BTB DOMAIN-CONTAINING PROTEIN 44 ISOFORM X1"/>
    <property type="match status" value="1"/>
</dbReference>
<evidence type="ECO:0000256" key="10">
    <source>
        <dbReference type="ARBA" id="ARBA00023015"/>
    </source>
</evidence>
<dbReference type="PROSITE" id="PS50097">
    <property type="entry name" value="BTB"/>
    <property type="match status" value="1"/>
</dbReference>
<dbReference type="Gene3D" id="3.30.160.60">
    <property type="entry name" value="Classic Zinc Finger"/>
    <property type="match status" value="2"/>
</dbReference>
<dbReference type="InterPro" id="IPR000210">
    <property type="entry name" value="BTB/POZ_dom"/>
</dbReference>
<feature type="compositionally biased region" description="Low complexity" evidence="16">
    <location>
        <begin position="1"/>
        <end position="28"/>
    </location>
</feature>
<dbReference type="SMART" id="SM00225">
    <property type="entry name" value="BTB"/>
    <property type="match status" value="1"/>
</dbReference>
<keyword evidence="6" id="KW-0677">Repeat</keyword>
<evidence type="ECO:0000256" key="11">
    <source>
        <dbReference type="ARBA" id="ARBA00023125"/>
    </source>
</evidence>
<evidence type="ECO:0000313" key="20">
    <source>
        <dbReference type="Proteomes" id="UP000694423"/>
    </source>
</evidence>
<evidence type="ECO:0000256" key="1">
    <source>
        <dbReference type="ARBA" id="ARBA00003767"/>
    </source>
</evidence>
<evidence type="ECO:0000256" key="13">
    <source>
        <dbReference type="ARBA" id="ARBA00023242"/>
    </source>
</evidence>
<keyword evidence="11" id="KW-0238">DNA-binding</keyword>
<reference evidence="19" key="2">
    <citation type="submission" date="2025-09" db="UniProtKB">
        <authorList>
            <consortium name="Ensembl"/>
        </authorList>
    </citation>
    <scope>IDENTIFICATION</scope>
</reference>
<keyword evidence="12" id="KW-0804">Transcription</keyword>
<dbReference type="Pfam" id="PF00651">
    <property type="entry name" value="BTB"/>
    <property type="match status" value="1"/>
</dbReference>
<keyword evidence="8" id="KW-0862">Zinc</keyword>
<feature type="compositionally biased region" description="Polar residues" evidence="16">
    <location>
        <begin position="487"/>
        <end position="529"/>
    </location>
</feature>
<evidence type="ECO:0000256" key="2">
    <source>
        <dbReference type="ARBA" id="ARBA00004123"/>
    </source>
</evidence>
<feature type="compositionally biased region" description="Gly residues" evidence="16">
    <location>
        <begin position="72"/>
        <end position="81"/>
    </location>
</feature>
<dbReference type="Gene3D" id="3.30.710.10">
    <property type="entry name" value="Potassium Channel Kv1.1, Chain A"/>
    <property type="match status" value="1"/>
</dbReference>
<feature type="region of interest" description="Disordered" evidence="16">
    <location>
        <begin position="1"/>
        <end position="37"/>
    </location>
</feature>
<accession>A0A8C4PDV2</accession>
<sequence length="895" mass="98088">MIRRQQQQRAAPGAGRLGLGLRLRPGRAGPRGRSRPAERAVPYELFLPLLQAAYPLLSIAASAPPRASPLLGGSGRVGPGCGLQPPAEPGGGADRSRRALDESRRCPISDQLISKSRGTRCFSVMRSLIGEREVSGPAVGWQARLPLNASSFLSVPRPFPAEWAVVSWCHFRLPERPLESRSWRGEETGRAGPRTTGAPGSSRSPRTPPPLRPFPPGDEEWIMDFPGHFEQIFQQLNYQRLHGQLCDCVIVVGNRHFKAHRSVLAACSTHFRALFTVAEGDQTMNMIQLDSEVVTAEAFAALIDMMYTSTLMLGESNVMDVLLAASHLHLNSVVKACKHYLTTRTLPMSPPSDRVQEQNARMQRSFMLQQLGLSIVSSALNSTQSTEEQPNTMSSSMRSNIEQRTTFPIRRLHKRKQSSEDRARQRIRPTIEESVSDVTPESGQSVVHSREDFFSPDSLKIVDNSKADAVTDNQEDNTIMFDQSFSAQEDAQVPSQSDNSGANISQMSMASQATQVETSFDQDTTSEKNNFPCENPEVSLNEKEHMRVVVKSEPLSSPEPQDEVSDVTSQAEGSESVEVEGVVSAEKIELSPESSDRSFSDPQSSTDRVGDIHIMEVSNNLEHKSTFSISNFLNKSRGGSFGASQNNDDNIPNTTSDCRMDSDASYLMSPESGPASGHSSATVSHVENPFSEPADSHFVRPMQDVMGLPCVQTSGYRAAEQFGMDFPRSGLGLHSLSRAMMGSVRGGASSFPGYRRIAPKMPVVTSVRSSQLQDNSSSSQLIMNGTTSFENGHPSQPGPPQLTRASADVLSKCKKALSEHNVLVVEGARKYACKICCKTFLTLTDCKKHIRVHTGEKPYACLKCGKRFSQSSHLYKHSKTTCLRWQSSNLPSTLL</sequence>
<dbReference type="InterPro" id="IPR050457">
    <property type="entry name" value="ZnFinger_BTB_dom_contain"/>
</dbReference>
<evidence type="ECO:0000259" key="17">
    <source>
        <dbReference type="PROSITE" id="PS50097"/>
    </source>
</evidence>
<dbReference type="PROSITE" id="PS00028">
    <property type="entry name" value="ZINC_FINGER_C2H2_1"/>
    <property type="match status" value="1"/>
</dbReference>
<keyword evidence="3" id="KW-1017">Isopeptide bond</keyword>
<feature type="compositionally biased region" description="Pro residues" evidence="16">
    <location>
        <begin position="206"/>
        <end position="215"/>
    </location>
</feature>
<keyword evidence="7 15" id="KW-0863">Zinc-finger</keyword>
<feature type="compositionally biased region" description="Polar residues" evidence="16">
    <location>
        <begin position="436"/>
        <end position="447"/>
    </location>
</feature>
<dbReference type="FunFam" id="3.30.160.60:FF:000250">
    <property type="entry name" value="zinc finger protein 197 isoform X1"/>
    <property type="match status" value="1"/>
</dbReference>
<dbReference type="FunFam" id="3.30.710.10:FF:000061">
    <property type="entry name" value="Zinc finger and BTB domain-containing protein 5"/>
    <property type="match status" value="1"/>
</dbReference>
<evidence type="ECO:0000256" key="7">
    <source>
        <dbReference type="ARBA" id="ARBA00022771"/>
    </source>
</evidence>
<comment type="subcellular location">
    <subcellularLocation>
        <location evidence="2">Nucleus</location>
    </subcellularLocation>
</comment>
<evidence type="ECO:0000256" key="16">
    <source>
        <dbReference type="SAM" id="MobiDB-lite"/>
    </source>
</evidence>
<feature type="region of interest" description="Disordered" evidence="16">
    <location>
        <begin position="640"/>
        <end position="684"/>
    </location>
</feature>
<dbReference type="Proteomes" id="UP000694423">
    <property type="component" value="Unplaced"/>
</dbReference>
<dbReference type="SMART" id="SM00355">
    <property type="entry name" value="ZnF_C2H2"/>
    <property type="match status" value="2"/>
</dbReference>
<feature type="compositionally biased region" description="Basic and acidic residues" evidence="16">
    <location>
        <begin position="586"/>
        <end position="599"/>
    </location>
</feature>
<feature type="region of interest" description="Disordered" evidence="16">
    <location>
        <begin position="380"/>
        <end position="451"/>
    </location>
</feature>
<dbReference type="PANTHER" id="PTHR46105">
    <property type="entry name" value="AGAP004733-PA"/>
    <property type="match status" value="1"/>
</dbReference>
<dbReference type="GO" id="GO:0008270">
    <property type="term" value="F:zinc ion binding"/>
    <property type="evidence" value="ECO:0007669"/>
    <property type="project" value="UniProtKB-KW"/>
</dbReference>
<dbReference type="GO" id="GO:0005634">
    <property type="term" value="C:nucleus"/>
    <property type="evidence" value="ECO:0007669"/>
    <property type="project" value="UniProtKB-SubCell"/>
</dbReference>
<feature type="region of interest" description="Disordered" evidence="16">
    <location>
        <begin position="487"/>
        <end position="609"/>
    </location>
</feature>
<dbReference type="AlphaFoldDB" id="A0A8C4PDV2"/>
<dbReference type="PROSITE" id="PS50157">
    <property type="entry name" value="ZINC_FINGER_C2H2_2"/>
    <property type="match status" value="2"/>
</dbReference>
<feature type="compositionally biased region" description="Polar residues" evidence="16">
    <location>
        <begin position="380"/>
        <end position="406"/>
    </location>
</feature>
<dbReference type="CDD" id="cd18196">
    <property type="entry name" value="BTB_POZ_ZBTB5"/>
    <property type="match status" value="1"/>
</dbReference>
<dbReference type="GO" id="GO:0000981">
    <property type="term" value="F:DNA-binding transcription factor activity, RNA polymerase II-specific"/>
    <property type="evidence" value="ECO:0007669"/>
    <property type="project" value="TreeGrafter"/>
</dbReference>
<dbReference type="InterPro" id="IPR036236">
    <property type="entry name" value="Znf_C2H2_sf"/>
</dbReference>
<dbReference type="InterPro" id="IPR011333">
    <property type="entry name" value="SKP1/BTB/POZ_sf"/>
</dbReference>
<dbReference type="SUPFAM" id="SSF54695">
    <property type="entry name" value="POZ domain"/>
    <property type="match status" value="1"/>
</dbReference>
<gene>
    <name evidence="19" type="primary">ZBTB5</name>
</gene>
<proteinExistence type="predicted"/>
<keyword evidence="9" id="KW-0832">Ubl conjugation</keyword>
<evidence type="ECO:0000256" key="5">
    <source>
        <dbReference type="ARBA" id="ARBA00022723"/>
    </source>
</evidence>
<keyword evidence="10" id="KW-0805">Transcription regulation</keyword>
<feature type="compositionally biased region" description="Polar residues" evidence="16">
    <location>
        <begin position="783"/>
        <end position="794"/>
    </location>
</feature>
<dbReference type="GO" id="GO:0000978">
    <property type="term" value="F:RNA polymerase II cis-regulatory region sequence-specific DNA binding"/>
    <property type="evidence" value="ECO:0007669"/>
    <property type="project" value="TreeGrafter"/>
</dbReference>
<feature type="compositionally biased region" description="Polar residues" evidence="16">
    <location>
        <begin position="642"/>
        <end position="657"/>
    </location>
</feature>
<dbReference type="SUPFAM" id="SSF57667">
    <property type="entry name" value="beta-beta-alpha zinc fingers"/>
    <property type="match status" value="1"/>
</dbReference>
<comment type="function">
    <text evidence="1">May be involved in transcriptional regulation.</text>
</comment>
<name>A0A8C4PDV2_DRONO</name>
<feature type="compositionally biased region" description="Low complexity" evidence="16">
    <location>
        <begin position="571"/>
        <end position="585"/>
    </location>
</feature>
<evidence type="ECO:0000256" key="15">
    <source>
        <dbReference type="PROSITE-ProRule" id="PRU00042"/>
    </source>
</evidence>
<feature type="region of interest" description="Disordered" evidence="16">
    <location>
        <begin position="783"/>
        <end position="803"/>
    </location>
</feature>
<organism evidence="19 20">
    <name type="scientific">Dromaius novaehollandiae</name>
    <name type="common">Emu</name>
    <dbReference type="NCBI Taxonomy" id="8790"/>
    <lineage>
        <taxon>Eukaryota</taxon>
        <taxon>Metazoa</taxon>
        <taxon>Chordata</taxon>
        <taxon>Craniata</taxon>
        <taxon>Vertebrata</taxon>
        <taxon>Euteleostomi</taxon>
        <taxon>Archelosauria</taxon>
        <taxon>Archosauria</taxon>
        <taxon>Dinosauria</taxon>
        <taxon>Saurischia</taxon>
        <taxon>Theropoda</taxon>
        <taxon>Coelurosauria</taxon>
        <taxon>Aves</taxon>
        <taxon>Palaeognathae</taxon>
        <taxon>Casuariiformes</taxon>
        <taxon>Dromaiidae</taxon>
        <taxon>Dromaius</taxon>
    </lineage>
</organism>
<evidence type="ECO:0000256" key="8">
    <source>
        <dbReference type="ARBA" id="ARBA00022833"/>
    </source>
</evidence>
<evidence type="ECO:0000256" key="3">
    <source>
        <dbReference type="ARBA" id="ARBA00022499"/>
    </source>
</evidence>
<keyword evidence="13" id="KW-0539">Nucleus</keyword>
<dbReference type="Ensembl" id="ENSDNVT00000031201.1">
    <property type="protein sequence ID" value="ENSDNVP00000025793.1"/>
    <property type="gene ID" value="ENSDNVG00000017945.1"/>
</dbReference>
<keyword evidence="20" id="KW-1185">Reference proteome</keyword>
<feature type="region of interest" description="Disordered" evidence="16">
    <location>
        <begin position="181"/>
        <end position="215"/>
    </location>
</feature>
<keyword evidence="4" id="KW-0597">Phosphoprotein</keyword>
<keyword evidence="5" id="KW-0479">Metal-binding</keyword>